<evidence type="ECO:0000313" key="1">
    <source>
        <dbReference type="EMBL" id="KAI5667128.1"/>
    </source>
</evidence>
<name>A0ACC0B3B2_CATRO</name>
<protein>
    <submittedName>
        <fullName evidence="1">Uncharacterized protein</fullName>
    </submittedName>
</protein>
<proteinExistence type="predicted"/>
<keyword evidence="2" id="KW-1185">Reference proteome</keyword>
<organism evidence="1 2">
    <name type="scientific">Catharanthus roseus</name>
    <name type="common">Madagascar periwinkle</name>
    <name type="synonym">Vinca rosea</name>
    <dbReference type="NCBI Taxonomy" id="4058"/>
    <lineage>
        <taxon>Eukaryota</taxon>
        <taxon>Viridiplantae</taxon>
        <taxon>Streptophyta</taxon>
        <taxon>Embryophyta</taxon>
        <taxon>Tracheophyta</taxon>
        <taxon>Spermatophyta</taxon>
        <taxon>Magnoliopsida</taxon>
        <taxon>eudicotyledons</taxon>
        <taxon>Gunneridae</taxon>
        <taxon>Pentapetalae</taxon>
        <taxon>asterids</taxon>
        <taxon>lamiids</taxon>
        <taxon>Gentianales</taxon>
        <taxon>Apocynaceae</taxon>
        <taxon>Rauvolfioideae</taxon>
        <taxon>Vinceae</taxon>
        <taxon>Catharanthinae</taxon>
        <taxon>Catharanthus</taxon>
    </lineage>
</organism>
<accession>A0ACC0B3B2</accession>
<dbReference type="EMBL" id="CM044704">
    <property type="protein sequence ID" value="KAI5667128.1"/>
    <property type="molecule type" value="Genomic_DNA"/>
</dbReference>
<comment type="caution">
    <text evidence="1">The sequence shown here is derived from an EMBL/GenBank/DDBJ whole genome shotgun (WGS) entry which is preliminary data.</text>
</comment>
<dbReference type="Proteomes" id="UP001060085">
    <property type="component" value="Linkage Group LG04"/>
</dbReference>
<evidence type="ECO:0000313" key="2">
    <source>
        <dbReference type="Proteomes" id="UP001060085"/>
    </source>
</evidence>
<gene>
    <name evidence="1" type="ORF">M9H77_16981</name>
</gene>
<reference evidence="2" key="1">
    <citation type="journal article" date="2023" name="Nat. Plants">
        <title>Single-cell RNA sequencing provides a high-resolution roadmap for understanding the multicellular compartmentation of specialized metabolism.</title>
        <authorList>
            <person name="Sun S."/>
            <person name="Shen X."/>
            <person name="Li Y."/>
            <person name="Li Y."/>
            <person name="Wang S."/>
            <person name="Li R."/>
            <person name="Zhang H."/>
            <person name="Shen G."/>
            <person name="Guo B."/>
            <person name="Wei J."/>
            <person name="Xu J."/>
            <person name="St-Pierre B."/>
            <person name="Chen S."/>
            <person name="Sun C."/>
        </authorList>
    </citation>
    <scope>NUCLEOTIDE SEQUENCE [LARGE SCALE GENOMIC DNA]</scope>
</reference>
<sequence length="1231" mass="138863">MAVEANTVASLFEKLKVDDPCVPPKPWESIPSESGCFSSESKSQSSHSLYHISALSESSLVRLAMNTLQGVESALITLDKLSGLFCSDSADRTFHRIPNLWTRSSSTLALGNLLKSIGQFGSTVFLLHKFVDYFMHLKPIGNAALSPRKDNGENEESSKCYISLVNQAFAVAVKKVLDGYMSALNTLYASVSMRRSLKDGGGGGCLVDIGNAELTLLEVFLHTKGLKSQMEALGNICHISDIAIEFQVLSFEGLIDKANVVFANFPRGGRLLTFLYTQLKVVDPVHCALLKFIFLQSCEPYFDFIRSWIYEGRISDPYEEFVVECVENLPAYALDSSEISVDFPLNTVRVRHGVSLPSFLEEFLIPLIRAGQQLQVVIKLLELCNNLGTCNITHGEILPFLEDFISEYPFFASLLIFQNVNIENVALARKSYYEGLQEKVENILAKFVFRSRQESPRGVPLLYALHHGRNLQDYDFLVDDRFHLATDGKDKKGTITPSESEVSADESLSAEAFLESSECASTDSFEDQAESEEVCDSRGGLEPTYLSALSFSFSSSADQSAQRHSLSHLTDGFSSVTCERREDARQAVNSYHEISDIPNSFLFLPCQSREPYECTDGQWDVGLPSGSMSDDHSYACVGNDRVTWLDLNGSQMKVESKMHEIWKTDSSPSSDASFSLNISPQRASGKNQHFDESFSLGNVSNELSWDSNYDFKFLSTNPKLSKGHFFNYSDKNAERCSMNFREPLSSFDFTSVRDPCEVCEEKFAFSPGLQNGAEFPILADTSASDAAKVRGYCTKERCKDENSNQKIKSSCFHSPSNSKSDNCEDTSRGNVTGGSSWETLLDCFRKTPGITANGNRTISATVFEMPLDYVIKKCLWEQILLQYKYVSKLTIKLLEEGFDLQEHLLAVRRYHFMELADWADLFILSLWRHKWYVAEADKRIPEIQGILELSVQRSSCERDPNKDRLYVYMKRDCFTPLSTSTDGIHSFDFLGLGYRVDWPVSIILTPVALKIYSNIFNFLIQVKLAVFSLGDIWFSLKDLVQLTKRNRRSELPRLAVQHICLLTETRHQVNHFVSALQQYVQSQLSHVSWCKFLDSLKHKVKDMMDLEAVHMAYLSESLQICFLSDETRPIASVIQSILQIAVDFRSCLIGHSMKVEPSGEDALHELSEIDIRQVLAIRKTFMTNISDLYSCYLRSPKHADYGLSHFWNYLNFNDYYAEIMDKQLGRGIVPL</sequence>